<feature type="transmembrane region" description="Helical" evidence="7">
    <location>
        <begin position="20"/>
        <end position="39"/>
    </location>
</feature>
<dbReference type="PANTHER" id="PTHR30572:SF4">
    <property type="entry name" value="ABC TRANSPORTER PERMEASE YTRF"/>
    <property type="match status" value="1"/>
</dbReference>
<evidence type="ECO:0000313" key="10">
    <source>
        <dbReference type="EMBL" id="HJB29369.1"/>
    </source>
</evidence>
<dbReference type="GO" id="GO:0022857">
    <property type="term" value="F:transmembrane transporter activity"/>
    <property type="evidence" value="ECO:0007669"/>
    <property type="project" value="TreeGrafter"/>
</dbReference>
<organism evidence="10 11">
    <name type="scientific">Candidatus Blautia faecavium</name>
    <dbReference type="NCBI Taxonomy" id="2838487"/>
    <lineage>
        <taxon>Bacteria</taxon>
        <taxon>Bacillati</taxon>
        <taxon>Bacillota</taxon>
        <taxon>Clostridia</taxon>
        <taxon>Lachnospirales</taxon>
        <taxon>Lachnospiraceae</taxon>
        <taxon>Blautia</taxon>
    </lineage>
</organism>
<evidence type="ECO:0000256" key="2">
    <source>
        <dbReference type="ARBA" id="ARBA00022475"/>
    </source>
</evidence>
<dbReference type="Pfam" id="PF12704">
    <property type="entry name" value="MacB_PCD"/>
    <property type="match status" value="1"/>
</dbReference>
<dbReference type="EMBL" id="DWYZ01000211">
    <property type="protein sequence ID" value="HJB29369.1"/>
    <property type="molecule type" value="Genomic_DNA"/>
</dbReference>
<sequence>MKHYLELVSFSAKRRRQSRMTKICIVLSVFLVSTIFGMADMQIKNERNQSIQMDGAWHAVFRNMTDETAEMIAARPEVVKSGRYEAINYTVDQGYTIGGRETVICGMDESMLDLYPSLEIIEGEFPKEKDQAVITRNAQEQMGIKVGDTLTMETQEGPLSFSVSGISGDTSSLISLDVYGLFLDIDTYREHFKDNTLSKDAELYVKFTKFCDIQETINDICSRLNIDPSSVGQNTRLLALMLQSDDPYMIQLYTAAGVLAVLVMVAGILMISSSLNSNVAQRIRFFGMLRCLGSTRRQVVKFVRREALLWCRTAIPLGVAGSILIVWLLCALLRWMTPTFFYGMPALGISVPGILAGAVLGLVTVLLAVRAPAKKASRVSPLTAVSGNSEALPAVRRAAHTRFFPVEGALGFHHAAGSKKNFFLMSGSFAFSMILFLAFSTVVDFMHHALIPLRPYTPDVSVVSADNTCSIAPSLLEEVKELPEVKLAFGRSFAYDLPVTINGKEAEVNLISYEENQFGWAEEMLAEGNISEAEEGKGVLLETGEGKTFAPGDKITMDTPRGTREVTVTGTLSYTPFSRTDGVETVICSEELFRELTGEEGYTILDVQLTKAASDEDVDKIREMAGEDISFSDQRLKNSEARGTYYSFAVFVYGFLAVIALISVFNIINSIAMSVSARMHQYGAMRAIGMSGRQLVRMVAFEAGAYVGWGMVFGCGAGLPLNWLLYRSLVTSRFGSPWQIPTGALLIICSVLFFSVILAVYAPAKRIRQMSIVDTINEQ</sequence>
<evidence type="ECO:0000259" key="9">
    <source>
        <dbReference type="Pfam" id="PF12704"/>
    </source>
</evidence>
<reference evidence="10" key="1">
    <citation type="journal article" date="2021" name="PeerJ">
        <title>Extensive microbial diversity within the chicken gut microbiome revealed by metagenomics and culture.</title>
        <authorList>
            <person name="Gilroy R."/>
            <person name="Ravi A."/>
            <person name="Getino M."/>
            <person name="Pursley I."/>
            <person name="Horton D.L."/>
            <person name="Alikhan N.F."/>
            <person name="Baker D."/>
            <person name="Gharbi K."/>
            <person name="Hall N."/>
            <person name="Watson M."/>
            <person name="Adriaenssens E.M."/>
            <person name="Foster-Nyarko E."/>
            <person name="Jarju S."/>
            <person name="Secka A."/>
            <person name="Antonio M."/>
            <person name="Oren A."/>
            <person name="Chaudhuri R.R."/>
            <person name="La Ragione R."/>
            <person name="Hildebrand F."/>
            <person name="Pallen M.J."/>
        </authorList>
    </citation>
    <scope>NUCLEOTIDE SEQUENCE</scope>
    <source>
        <strain evidence="10">ChiSjej1B19-5720</strain>
    </source>
</reference>
<evidence type="ECO:0000256" key="4">
    <source>
        <dbReference type="ARBA" id="ARBA00022989"/>
    </source>
</evidence>
<feature type="transmembrane region" description="Helical" evidence="7">
    <location>
        <begin position="314"/>
        <end position="335"/>
    </location>
</feature>
<feature type="transmembrane region" description="Helical" evidence="7">
    <location>
        <begin position="252"/>
        <end position="275"/>
    </location>
</feature>
<evidence type="ECO:0000256" key="1">
    <source>
        <dbReference type="ARBA" id="ARBA00004651"/>
    </source>
</evidence>
<feature type="domain" description="ABC3 transporter permease C-terminal" evidence="8">
    <location>
        <begin position="655"/>
        <end position="772"/>
    </location>
</feature>
<dbReference type="InterPro" id="IPR050250">
    <property type="entry name" value="Macrolide_Exporter_MacB"/>
</dbReference>
<feature type="transmembrane region" description="Helical" evidence="7">
    <location>
        <begin position="347"/>
        <end position="369"/>
    </location>
</feature>
<comment type="similarity">
    <text evidence="6">Belongs to the ABC-4 integral membrane protein family.</text>
</comment>
<dbReference type="Pfam" id="PF02687">
    <property type="entry name" value="FtsX"/>
    <property type="match status" value="2"/>
</dbReference>
<reference evidence="10" key="2">
    <citation type="submission" date="2021-04" db="EMBL/GenBank/DDBJ databases">
        <authorList>
            <person name="Gilroy R."/>
        </authorList>
    </citation>
    <scope>NUCLEOTIDE SEQUENCE</scope>
    <source>
        <strain evidence="10">ChiSjej1B19-5720</strain>
    </source>
</reference>
<dbReference type="Proteomes" id="UP000823842">
    <property type="component" value="Unassembled WGS sequence"/>
</dbReference>
<feature type="transmembrane region" description="Helical" evidence="7">
    <location>
        <begin position="703"/>
        <end position="726"/>
    </location>
</feature>
<comment type="caution">
    <text evidence="10">The sequence shown here is derived from an EMBL/GenBank/DDBJ whole genome shotgun (WGS) entry which is preliminary data.</text>
</comment>
<evidence type="ECO:0000313" key="11">
    <source>
        <dbReference type="Proteomes" id="UP000823842"/>
    </source>
</evidence>
<dbReference type="PANTHER" id="PTHR30572">
    <property type="entry name" value="MEMBRANE COMPONENT OF TRANSPORTER-RELATED"/>
    <property type="match status" value="1"/>
</dbReference>
<dbReference type="InterPro" id="IPR003838">
    <property type="entry name" value="ABC3_permease_C"/>
</dbReference>
<keyword evidence="2" id="KW-1003">Cell membrane</keyword>
<evidence type="ECO:0000256" key="6">
    <source>
        <dbReference type="ARBA" id="ARBA00038076"/>
    </source>
</evidence>
<keyword evidence="3 7" id="KW-0812">Transmembrane</keyword>
<feature type="domain" description="ABC3 transporter permease C-terminal" evidence="8">
    <location>
        <begin position="258"/>
        <end position="381"/>
    </location>
</feature>
<evidence type="ECO:0000259" key="8">
    <source>
        <dbReference type="Pfam" id="PF02687"/>
    </source>
</evidence>
<dbReference type="GO" id="GO:0005886">
    <property type="term" value="C:plasma membrane"/>
    <property type="evidence" value="ECO:0007669"/>
    <property type="project" value="UniProtKB-SubCell"/>
</dbReference>
<keyword evidence="5 7" id="KW-0472">Membrane</keyword>
<feature type="transmembrane region" description="Helical" evidence="7">
    <location>
        <begin position="422"/>
        <end position="443"/>
    </location>
</feature>
<accession>A0A9D2RXB2</accession>
<dbReference type="AlphaFoldDB" id="A0A9D2RXB2"/>
<comment type="subcellular location">
    <subcellularLocation>
        <location evidence="1">Cell membrane</location>
        <topology evidence="1">Multi-pass membrane protein</topology>
    </subcellularLocation>
</comment>
<evidence type="ECO:0000256" key="5">
    <source>
        <dbReference type="ARBA" id="ARBA00023136"/>
    </source>
</evidence>
<gene>
    <name evidence="10" type="ORF">IAA06_11325</name>
</gene>
<protein>
    <submittedName>
        <fullName evidence="10">FtsX-like permease family protein</fullName>
    </submittedName>
</protein>
<dbReference type="InterPro" id="IPR025857">
    <property type="entry name" value="MacB_PCD"/>
</dbReference>
<name>A0A9D2RXB2_9FIRM</name>
<feature type="domain" description="MacB-like periplasmic core" evidence="9">
    <location>
        <begin position="23"/>
        <end position="218"/>
    </location>
</feature>
<proteinExistence type="inferred from homology"/>
<evidence type="ECO:0000256" key="3">
    <source>
        <dbReference type="ARBA" id="ARBA00022692"/>
    </source>
</evidence>
<keyword evidence="4 7" id="KW-1133">Transmembrane helix</keyword>
<evidence type="ECO:0000256" key="7">
    <source>
        <dbReference type="SAM" id="Phobius"/>
    </source>
</evidence>
<feature type="transmembrane region" description="Helical" evidence="7">
    <location>
        <begin position="645"/>
        <end position="668"/>
    </location>
</feature>
<feature type="transmembrane region" description="Helical" evidence="7">
    <location>
        <begin position="738"/>
        <end position="762"/>
    </location>
</feature>